<keyword evidence="1" id="KW-1133">Transmembrane helix</keyword>
<dbReference type="EMBL" id="JAIWYP010000010">
    <property type="protein sequence ID" value="KAH3752043.1"/>
    <property type="molecule type" value="Genomic_DNA"/>
</dbReference>
<keyword evidence="3" id="KW-1185">Reference proteome</keyword>
<evidence type="ECO:0000313" key="3">
    <source>
        <dbReference type="Proteomes" id="UP000828390"/>
    </source>
</evidence>
<keyword evidence="1" id="KW-0472">Membrane</keyword>
<proteinExistence type="predicted"/>
<dbReference type="Proteomes" id="UP000828390">
    <property type="component" value="Unassembled WGS sequence"/>
</dbReference>
<feature type="transmembrane region" description="Helical" evidence="1">
    <location>
        <begin position="12"/>
        <end position="33"/>
    </location>
</feature>
<dbReference type="AlphaFoldDB" id="A0A9D4DN85"/>
<reference evidence="2" key="1">
    <citation type="journal article" date="2019" name="bioRxiv">
        <title>The Genome of the Zebra Mussel, Dreissena polymorpha: A Resource for Invasive Species Research.</title>
        <authorList>
            <person name="McCartney M.A."/>
            <person name="Auch B."/>
            <person name="Kono T."/>
            <person name="Mallez S."/>
            <person name="Zhang Y."/>
            <person name="Obille A."/>
            <person name="Becker A."/>
            <person name="Abrahante J.E."/>
            <person name="Garbe J."/>
            <person name="Badalamenti J.P."/>
            <person name="Herman A."/>
            <person name="Mangelson H."/>
            <person name="Liachko I."/>
            <person name="Sullivan S."/>
            <person name="Sone E.D."/>
            <person name="Koren S."/>
            <person name="Silverstein K.A.T."/>
            <person name="Beckman K.B."/>
            <person name="Gohl D.M."/>
        </authorList>
    </citation>
    <scope>NUCLEOTIDE SEQUENCE</scope>
    <source>
        <strain evidence="2">Duluth1</strain>
        <tissue evidence="2">Whole animal</tissue>
    </source>
</reference>
<sequence>MLYGCKISPTGAVILTLYFFSSVMTSKVAGWVVSLKFTPISTDVEFLVAKAAVRKDEIQ</sequence>
<organism evidence="2 3">
    <name type="scientific">Dreissena polymorpha</name>
    <name type="common">Zebra mussel</name>
    <name type="synonym">Mytilus polymorpha</name>
    <dbReference type="NCBI Taxonomy" id="45954"/>
    <lineage>
        <taxon>Eukaryota</taxon>
        <taxon>Metazoa</taxon>
        <taxon>Spiralia</taxon>
        <taxon>Lophotrochozoa</taxon>
        <taxon>Mollusca</taxon>
        <taxon>Bivalvia</taxon>
        <taxon>Autobranchia</taxon>
        <taxon>Heteroconchia</taxon>
        <taxon>Euheterodonta</taxon>
        <taxon>Imparidentia</taxon>
        <taxon>Neoheterodontei</taxon>
        <taxon>Myida</taxon>
        <taxon>Dreissenoidea</taxon>
        <taxon>Dreissenidae</taxon>
        <taxon>Dreissena</taxon>
    </lineage>
</organism>
<gene>
    <name evidence="2" type="ORF">DPMN_186651</name>
</gene>
<keyword evidence="1" id="KW-0812">Transmembrane</keyword>
<reference evidence="2" key="2">
    <citation type="submission" date="2020-11" db="EMBL/GenBank/DDBJ databases">
        <authorList>
            <person name="McCartney M.A."/>
            <person name="Auch B."/>
            <person name="Kono T."/>
            <person name="Mallez S."/>
            <person name="Becker A."/>
            <person name="Gohl D.M."/>
            <person name="Silverstein K.A.T."/>
            <person name="Koren S."/>
            <person name="Bechman K.B."/>
            <person name="Herman A."/>
            <person name="Abrahante J.E."/>
            <person name="Garbe J."/>
        </authorList>
    </citation>
    <scope>NUCLEOTIDE SEQUENCE</scope>
    <source>
        <strain evidence="2">Duluth1</strain>
        <tissue evidence="2">Whole animal</tissue>
    </source>
</reference>
<comment type="caution">
    <text evidence="2">The sequence shown here is derived from an EMBL/GenBank/DDBJ whole genome shotgun (WGS) entry which is preliminary data.</text>
</comment>
<protein>
    <submittedName>
        <fullName evidence="2">Uncharacterized protein</fullName>
    </submittedName>
</protein>
<accession>A0A9D4DN85</accession>
<name>A0A9D4DN85_DREPO</name>
<evidence type="ECO:0000313" key="2">
    <source>
        <dbReference type="EMBL" id="KAH3752043.1"/>
    </source>
</evidence>
<evidence type="ECO:0000256" key="1">
    <source>
        <dbReference type="SAM" id="Phobius"/>
    </source>
</evidence>